<dbReference type="InterPro" id="IPR050596">
    <property type="entry name" value="AspAT/PAT-like"/>
</dbReference>
<evidence type="ECO:0000259" key="7">
    <source>
        <dbReference type="Pfam" id="PF00155"/>
    </source>
</evidence>
<dbReference type="Proteomes" id="UP000581206">
    <property type="component" value="Unassembled WGS sequence"/>
</dbReference>
<proteinExistence type="inferred from homology"/>
<sequence>MRGATGRRHDGVMKVSQRSHVPPFAVMDILAAANARRAAGASVLNLCAGEPSTGASEVVRRRAVDLLSGGDLGYTESLGAPALRAEIAAHYRRWYDVEVDPARVAVTTGSSGGFMLAFLAAFDVGDRVALARPGYPAYANILRALGCEVVDLDCGPETRYQPTVQQLAALDPPVSGLVVAGPANPTGTLIDPAALAELTEWCAANGVRLVSDEIYHGITYPAPAEPAPGAPTAAGALDGGAVVVNSFSKYWAMTGWRLGWLLLPEDLAGPVDALAGNVALCPPALAQHAGVAAFSPEGYAAAQANVVQYAASRQLVLDRLPELGWSRVAPADGAFYVYADVSGTGLASPEWCARALDEAGVALTPGTDFDPAHGADWVRLSFASSPAVVAEAVDRIVAWQQTL</sequence>
<dbReference type="GO" id="GO:0030170">
    <property type="term" value="F:pyridoxal phosphate binding"/>
    <property type="evidence" value="ECO:0007669"/>
    <property type="project" value="InterPro"/>
</dbReference>
<evidence type="ECO:0000313" key="9">
    <source>
        <dbReference type="Proteomes" id="UP000581206"/>
    </source>
</evidence>
<dbReference type="GO" id="GO:0008483">
    <property type="term" value="F:transaminase activity"/>
    <property type="evidence" value="ECO:0007669"/>
    <property type="project" value="UniProtKB-KW"/>
</dbReference>
<reference evidence="8 9" key="1">
    <citation type="submission" date="2020-04" db="EMBL/GenBank/DDBJ databases">
        <title>MicrobeNet Type strains.</title>
        <authorList>
            <person name="Nicholson A.C."/>
        </authorList>
    </citation>
    <scope>NUCLEOTIDE SEQUENCE [LARGE SCALE GENOMIC DNA]</scope>
    <source>
        <strain evidence="8 9">ATCC BAA-788</strain>
    </source>
</reference>
<evidence type="ECO:0000256" key="1">
    <source>
        <dbReference type="ARBA" id="ARBA00001933"/>
    </source>
</evidence>
<dbReference type="AlphaFoldDB" id="A0A7X6KY12"/>
<evidence type="ECO:0000256" key="5">
    <source>
        <dbReference type="ARBA" id="ARBA00022898"/>
    </source>
</evidence>
<keyword evidence="3 6" id="KW-0032">Aminotransferase</keyword>
<dbReference type="InterPro" id="IPR004839">
    <property type="entry name" value="Aminotransferase_I/II_large"/>
</dbReference>
<evidence type="ECO:0000256" key="3">
    <source>
        <dbReference type="ARBA" id="ARBA00022576"/>
    </source>
</evidence>
<accession>A0A7X6KY12</accession>
<feature type="domain" description="Aminotransferase class I/classII large" evidence="7">
    <location>
        <begin position="42"/>
        <end position="396"/>
    </location>
</feature>
<evidence type="ECO:0000256" key="6">
    <source>
        <dbReference type="RuleBase" id="RU000481"/>
    </source>
</evidence>
<keyword evidence="4 6" id="KW-0808">Transferase</keyword>
<dbReference type="InterPro" id="IPR015421">
    <property type="entry name" value="PyrdxlP-dep_Trfase_major"/>
</dbReference>
<dbReference type="PANTHER" id="PTHR46383">
    <property type="entry name" value="ASPARTATE AMINOTRANSFERASE"/>
    <property type="match status" value="1"/>
</dbReference>
<dbReference type="InterPro" id="IPR015424">
    <property type="entry name" value="PyrdxlP-dep_Trfase"/>
</dbReference>
<dbReference type="GO" id="GO:0006520">
    <property type="term" value="P:amino acid metabolic process"/>
    <property type="evidence" value="ECO:0007669"/>
    <property type="project" value="InterPro"/>
</dbReference>
<name>A0A7X6KY12_9CELL</name>
<keyword evidence="9" id="KW-1185">Reference proteome</keyword>
<keyword evidence="5" id="KW-0663">Pyridoxal phosphate</keyword>
<comment type="caution">
    <text evidence="8">The sequence shown here is derived from an EMBL/GenBank/DDBJ whole genome shotgun (WGS) entry which is preliminary data.</text>
</comment>
<gene>
    <name evidence="8" type="ORF">HGA03_16200</name>
</gene>
<protein>
    <recommendedName>
        <fullName evidence="6">Aminotransferase</fullName>
        <ecNumber evidence="6">2.6.1.-</ecNumber>
    </recommendedName>
</protein>
<dbReference type="EC" id="2.6.1.-" evidence="6"/>
<comment type="cofactor">
    <cofactor evidence="1 6">
        <name>pyridoxal 5'-phosphate</name>
        <dbReference type="ChEBI" id="CHEBI:597326"/>
    </cofactor>
</comment>
<dbReference type="Gene3D" id="3.40.640.10">
    <property type="entry name" value="Type I PLP-dependent aspartate aminotransferase-like (Major domain)"/>
    <property type="match status" value="1"/>
</dbReference>
<dbReference type="PROSITE" id="PS00105">
    <property type="entry name" value="AA_TRANSFER_CLASS_1"/>
    <property type="match status" value="1"/>
</dbReference>
<dbReference type="SUPFAM" id="SSF53383">
    <property type="entry name" value="PLP-dependent transferases"/>
    <property type="match status" value="1"/>
</dbReference>
<organism evidence="8 9">
    <name type="scientific">Cellulomonas denverensis</name>
    <dbReference type="NCBI Taxonomy" id="264297"/>
    <lineage>
        <taxon>Bacteria</taxon>
        <taxon>Bacillati</taxon>
        <taxon>Actinomycetota</taxon>
        <taxon>Actinomycetes</taxon>
        <taxon>Micrococcales</taxon>
        <taxon>Cellulomonadaceae</taxon>
        <taxon>Cellulomonas</taxon>
    </lineage>
</organism>
<evidence type="ECO:0000313" key="8">
    <source>
        <dbReference type="EMBL" id="NKY24212.1"/>
    </source>
</evidence>
<evidence type="ECO:0000256" key="2">
    <source>
        <dbReference type="ARBA" id="ARBA00007441"/>
    </source>
</evidence>
<dbReference type="InterPro" id="IPR004838">
    <property type="entry name" value="NHTrfase_class1_PyrdxlP-BS"/>
</dbReference>
<evidence type="ECO:0000256" key="4">
    <source>
        <dbReference type="ARBA" id="ARBA00022679"/>
    </source>
</evidence>
<dbReference type="EMBL" id="JAAXOX010000013">
    <property type="protein sequence ID" value="NKY24212.1"/>
    <property type="molecule type" value="Genomic_DNA"/>
</dbReference>
<comment type="similarity">
    <text evidence="2 6">Belongs to the class-I pyridoxal-phosphate-dependent aminotransferase family.</text>
</comment>
<dbReference type="PANTHER" id="PTHR46383:SF2">
    <property type="entry name" value="AMINOTRANSFERASE"/>
    <property type="match status" value="1"/>
</dbReference>
<dbReference type="Pfam" id="PF00155">
    <property type="entry name" value="Aminotran_1_2"/>
    <property type="match status" value="1"/>
</dbReference>
<dbReference type="CDD" id="cd00609">
    <property type="entry name" value="AAT_like"/>
    <property type="match status" value="1"/>
</dbReference>